<dbReference type="GeneID" id="35602723"/>
<sequence length="122" mass="12974">MPSNTVPTMDEIHSKPFAPRTVSRPSDDETKLARKMTALLASHLQPRVIKAREVQLKDASEGNDPAAKHSQSNFATDGGGDQWGEVNGNFALVDFPTNKSTLGCDVFSGAVDTMLKGAKGCG</sequence>
<evidence type="ECO:0000256" key="1">
    <source>
        <dbReference type="SAM" id="MobiDB-lite"/>
    </source>
</evidence>
<feature type="region of interest" description="Disordered" evidence="1">
    <location>
        <begin position="1"/>
        <end position="28"/>
    </location>
</feature>
<name>A0A2D3VKU9_9PEZI</name>
<accession>A0A2D3VKU9</accession>
<dbReference type="RefSeq" id="XP_023628632.1">
    <property type="nucleotide sequence ID" value="XM_023772864.1"/>
</dbReference>
<proteinExistence type="predicted"/>
<feature type="region of interest" description="Disordered" evidence="1">
    <location>
        <begin position="55"/>
        <end position="81"/>
    </location>
</feature>
<organism evidence="2 3">
    <name type="scientific">Ramularia collo-cygni</name>
    <dbReference type="NCBI Taxonomy" id="112498"/>
    <lineage>
        <taxon>Eukaryota</taxon>
        <taxon>Fungi</taxon>
        <taxon>Dikarya</taxon>
        <taxon>Ascomycota</taxon>
        <taxon>Pezizomycotina</taxon>
        <taxon>Dothideomycetes</taxon>
        <taxon>Dothideomycetidae</taxon>
        <taxon>Mycosphaerellales</taxon>
        <taxon>Mycosphaerellaceae</taxon>
        <taxon>Ramularia</taxon>
    </lineage>
</organism>
<gene>
    <name evidence="2" type="ORF">RCC_07608</name>
</gene>
<evidence type="ECO:0000313" key="3">
    <source>
        <dbReference type="Proteomes" id="UP000225277"/>
    </source>
</evidence>
<dbReference type="AlphaFoldDB" id="A0A2D3VKU9"/>
<dbReference type="Proteomes" id="UP000225277">
    <property type="component" value="Unassembled WGS sequence"/>
</dbReference>
<protein>
    <submittedName>
        <fullName evidence="2">Uncharacterized protein</fullName>
    </submittedName>
</protein>
<reference evidence="2 3" key="1">
    <citation type="submission" date="2016-03" db="EMBL/GenBank/DDBJ databases">
        <authorList>
            <person name="Ploux O."/>
        </authorList>
    </citation>
    <scope>NUCLEOTIDE SEQUENCE [LARGE SCALE GENOMIC DNA]</scope>
    <source>
        <strain evidence="2 3">URUG2</strain>
    </source>
</reference>
<dbReference type="EMBL" id="FJUY01000012">
    <property type="protein sequence ID" value="CZT21743.1"/>
    <property type="molecule type" value="Genomic_DNA"/>
</dbReference>
<keyword evidence="3" id="KW-1185">Reference proteome</keyword>
<evidence type="ECO:0000313" key="2">
    <source>
        <dbReference type="EMBL" id="CZT21743.1"/>
    </source>
</evidence>